<dbReference type="Proteomes" id="UP000265160">
    <property type="component" value="LG7"/>
</dbReference>
<proteinExistence type="predicted"/>
<feature type="domain" description="Reverse transcriptase" evidence="1">
    <location>
        <begin position="1"/>
        <end position="170"/>
    </location>
</feature>
<evidence type="ECO:0000259" key="1">
    <source>
        <dbReference type="PROSITE" id="PS50878"/>
    </source>
</evidence>
<dbReference type="AlphaFoldDB" id="A0A3P9CE79"/>
<dbReference type="PANTHER" id="PTHR33332">
    <property type="entry name" value="REVERSE TRANSCRIPTASE DOMAIN-CONTAINING PROTEIN"/>
    <property type="match status" value="1"/>
</dbReference>
<reference evidence="2 3" key="1">
    <citation type="journal article" date="2014" name="Nature">
        <title>The genomic substrate for adaptive radiation in African cichlid fish.</title>
        <authorList>
            <person name="Brawand D."/>
            <person name="Wagner C.E."/>
            <person name="Li Y.I."/>
            <person name="Malinsky M."/>
            <person name="Keller I."/>
            <person name="Fan S."/>
            <person name="Simakov O."/>
            <person name="Ng A.Y."/>
            <person name="Lim Z.W."/>
            <person name="Bezault E."/>
            <person name="Turner-Maier J."/>
            <person name="Johnson J."/>
            <person name="Alcazar R."/>
            <person name="Noh H.J."/>
            <person name="Russell P."/>
            <person name="Aken B."/>
            <person name="Alfoldi J."/>
            <person name="Amemiya C."/>
            <person name="Azzouzi N."/>
            <person name="Baroiller J.F."/>
            <person name="Barloy-Hubler F."/>
            <person name="Berlin A."/>
            <person name="Bloomquist R."/>
            <person name="Carleton K.L."/>
            <person name="Conte M.A."/>
            <person name="D'Cotta H."/>
            <person name="Eshel O."/>
            <person name="Gaffney L."/>
            <person name="Galibert F."/>
            <person name="Gante H.F."/>
            <person name="Gnerre S."/>
            <person name="Greuter L."/>
            <person name="Guyon R."/>
            <person name="Haddad N.S."/>
            <person name="Haerty W."/>
            <person name="Harris R.M."/>
            <person name="Hofmann H.A."/>
            <person name="Hourlier T."/>
            <person name="Hulata G."/>
            <person name="Jaffe D.B."/>
            <person name="Lara M."/>
            <person name="Lee A.P."/>
            <person name="MacCallum I."/>
            <person name="Mwaiko S."/>
            <person name="Nikaido M."/>
            <person name="Nishihara H."/>
            <person name="Ozouf-Costaz C."/>
            <person name="Penman D.J."/>
            <person name="Przybylski D."/>
            <person name="Rakotomanga M."/>
            <person name="Renn S.C.P."/>
            <person name="Ribeiro F.J."/>
            <person name="Ron M."/>
            <person name="Salzburger W."/>
            <person name="Sanchez-Pulido L."/>
            <person name="Santos M.E."/>
            <person name="Searle S."/>
            <person name="Sharpe T."/>
            <person name="Swofford R."/>
            <person name="Tan F.J."/>
            <person name="Williams L."/>
            <person name="Young S."/>
            <person name="Yin S."/>
            <person name="Okada N."/>
            <person name="Kocher T.D."/>
            <person name="Miska E.A."/>
            <person name="Lander E.S."/>
            <person name="Venkatesh B."/>
            <person name="Fernald R.D."/>
            <person name="Meyer A."/>
            <person name="Ponting C.P."/>
            <person name="Streelman J.T."/>
            <person name="Lindblad-Toh K."/>
            <person name="Seehausen O."/>
            <person name="Di Palma F."/>
        </authorList>
    </citation>
    <scope>NUCLEOTIDE SEQUENCE</scope>
</reference>
<dbReference type="GeneTree" id="ENSGT01150000286909"/>
<reference evidence="2" key="3">
    <citation type="submission" date="2025-09" db="UniProtKB">
        <authorList>
            <consortium name="Ensembl"/>
        </authorList>
    </citation>
    <scope>IDENTIFICATION</scope>
</reference>
<dbReference type="PROSITE" id="PS50878">
    <property type="entry name" value="RT_POL"/>
    <property type="match status" value="1"/>
</dbReference>
<dbReference type="Pfam" id="PF00078">
    <property type="entry name" value="RVT_1"/>
    <property type="match status" value="1"/>
</dbReference>
<protein>
    <recommendedName>
        <fullName evidence="1">Reverse transcriptase domain-containing protein</fullName>
    </recommendedName>
</protein>
<keyword evidence="3" id="KW-1185">Reference proteome</keyword>
<sequence>MSADSGASSIMVLLELTSAFDTIDHTILINRLRDVVGVSGLALKWFQSYLSNRSFSVFANQFMSHSKDLTCGVRQGSVLGPILFLLYMLPLGLIIRQFPEVSYHFYADDILLYCSFKPMEVLSSLIKCLASIEQWLGDNYLQLNSEKNINYCPRQPDISNQTASWFSWLSCSPEPQV</sequence>
<organism evidence="2 3">
    <name type="scientific">Maylandia zebra</name>
    <name type="common">zebra mbuna</name>
    <dbReference type="NCBI Taxonomy" id="106582"/>
    <lineage>
        <taxon>Eukaryota</taxon>
        <taxon>Metazoa</taxon>
        <taxon>Chordata</taxon>
        <taxon>Craniata</taxon>
        <taxon>Vertebrata</taxon>
        <taxon>Euteleostomi</taxon>
        <taxon>Actinopterygii</taxon>
        <taxon>Neopterygii</taxon>
        <taxon>Teleostei</taxon>
        <taxon>Neoteleostei</taxon>
        <taxon>Acanthomorphata</taxon>
        <taxon>Ovalentaria</taxon>
        <taxon>Cichlomorphae</taxon>
        <taxon>Cichliformes</taxon>
        <taxon>Cichlidae</taxon>
        <taxon>African cichlids</taxon>
        <taxon>Pseudocrenilabrinae</taxon>
        <taxon>Haplochromini</taxon>
        <taxon>Maylandia</taxon>
        <taxon>Maylandia zebra complex</taxon>
    </lineage>
</organism>
<dbReference type="Ensembl" id="ENSMZET00005020853.1">
    <property type="protein sequence ID" value="ENSMZEP00005020201.1"/>
    <property type="gene ID" value="ENSMZEG00005015165.1"/>
</dbReference>
<dbReference type="SUPFAM" id="SSF56672">
    <property type="entry name" value="DNA/RNA polymerases"/>
    <property type="match status" value="1"/>
</dbReference>
<name>A0A3P9CE79_9CICH</name>
<evidence type="ECO:0000313" key="2">
    <source>
        <dbReference type="Ensembl" id="ENSMZEP00005020201.1"/>
    </source>
</evidence>
<evidence type="ECO:0000313" key="3">
    <source>
        <dbReference type="Proteomes" id="UP000265160"/>
    </source>
</evidence>
<dbReference type="InterPro" id="IPR043502">
    <property type="entry name" value="DNA/RNA_pol_sf"/>
</dbReference>
<dbReference type="InterPro" id="IPR000477">
    <property type="entry name" value="RT_dom"/>
</dbReference>
<dbReference type="STRING" id="106582.ENSMZEP00005020201"/>
<reference evidence="2" key="2">
    <citation type="submission" date="2025-08" db="UniProtKB">
        <authorList>
            <consortium name="Ensembl"/>
        </authorList>
    </citation>
    <scope>IDENTIFICATION</scope>
</reference>
<accession>A0A3P9CE79</accession>